<accession>A0A949JZH0</accession>
<dbReference type="Pfam" id="PF14526">
    <property type="entry name" value="Cass2"/>
    <property type="match status" value="1"/>
</dbReference>
<dbReference type="Gene3D" id="3.20.80.10">
    <property type="entry name" value="Regulatory factor, effector binding domain"/>
    <property type="match status" value="1"/>
</dbReference>
<organism evidence="2 3">
    <name type="scientific">Diplocloster agilis</name>
    <dbReference type="NCBI Taxonomy" id="2850323"/>
    <lineage>
        <taxon>Bacteria</taxon>
        <taxon>Bacillati</taxon>
        <taxon>Bacillota</taxon>
        <taxon>Clostridia</taxon>
        <taxon>Lachnospirales</taxon>
        <taxon>Lachnospiraceae</taxon>
        <taxon>Diplocloster</taxon>
    </lineage>
</organism>
<dbReference type="PANTHER" id="PTHR36444:SF2">
    <property type="entry name" value="TRANSCRIPTIONAL REGULATOR PROTEIN YOBU-RELATED"/>
    <property type="match status" value="1"/>
</dbReference>
<dbReference type="RefSeq" id="WP_158342822.1">
    <property type="nucleotide sequence ID" value="NZ_JAHQCW010000006.1"/>
</dbReference>
<keyword evidence="3" id="KW-1185">Reference proteome</keyword>
<dbReference type="EMBL" id="JAHQCW010000006">
    <property type="protein sequence ID" value="MBU9736030.1"/>
    <property type="molecule type" value="Genomic_DNA"/>
</dbReference>
<feature type="domain" description="AraC effector-binding" evidence="1">
    <location>
        <begin position="1"/>
        <end position="153"/>
    </location>
</feature>
<gene>
    <name evidence="2" type="ORF">KTH89_05730</name>
</gene>
<dbReference type="InterPro" id="IPR011256">
    <property type="entry name" value="Reg_factor_effector_dom_sf"/>
</dbReference>
<proteinExistence type="predicted"/>
<name>A0A949JZH0_9FIRM</name>
<dbReference type="SUPFAM" id="SSF55136">
    <property type="entry name" value="Probable bacterial effector-binding domain"/>
    <property type="match status" value="1"/>
</dbReference>
<dbReference type="AlphaFoldDB" id="A0A949JZH0"/>
<evidence type="ECO:0000259" key="1">
    <source>
        <dbReference type="SMART" id="SM00871"/>
    </source>
</evidence>
<dbReference type="InterPro" id="IPR053182">
    <property type="entry name" value="YobU-like_regulator"/>
</dbReference>
<evidence type="ECO:0000313" key="2">
    <source>
        <dbReference type="EMBL" id="MBU9736030.1"/>
    </source>
</evidence>
<dbReference type="PANTHER" id="PTHR36444">
    <property type="entry name" value="TRANSCRIPTIONAL REGULATOR PROTEIN YOBU-RELATED"/>
    <property type="match status" value="1"/>
</dbReference>
<dbReference type="Proteomes" id="UP000712157">
    <property type="component" value="Unassembled WGS sequence"/>
</dbReference>
<sequence length="153" mass="17426">MEYDIVTLEEKKVIGLEGRTSNQDPRMQEVIGGLWQQLYGQGCYGQIQDKSNDRAIGLYSDYENQDAGLYSITVGCEVKAVPDVIAEPFVLKVIPAGRYARFEIYGDEVEAVGQLWGEIWKLPLKRTFTGDFEEYYPVEEGREPKICVYIAVR</sequence>
<dbReference type="InterPro" id="IPR010499">
    <property type="entry name" value="AraC_E-bd"/>
</dbReference>
<reference evidence="2" key="1">
    <citation type="submission" date="2021-06" db="EMBL/GenBank/DDBJ databases">
        <title>Description of novel taxa of the family Lachnospiraceae.</title>
        <authorList>
            <person name="Chaplin A.V."/>
            <person name="Sokolova S.R."/>
            <person name="Pikina A.P."/>
            <person name="Korzhanova M."/>
            <person name="Belova V."/>
            <person name="Korostin D."/>
            <person name="Efimov B.A."/>
        </authorList>
    </citation>
    <scope>NUCLEOTIDE SEQUENCE</scope>
    <source>
        <strain evidence="2">ASD5720</strain>
    </source>
</reference>
<evidence type="ECO:0000313" key="3">
    <source>
        <dbReference type="Proteomes" id="UP000712157"/>
    </source>
</evidence>
<dbReference type="InterPro" id="IPR029441">
    <property type="entry name" value="Cass2"/>
</dbReference>
<comment type="caution">
    <text evidence="2">The sequence shown here is derived from an EMBL/GenBank/DDBJ whole genome shotgun (WGS) entry which is preliminary data.</text>
</comment>
<protein>
    <submittedName>
        <fullName evidence="2">GyrI-like domain-containing protein</fullName>
    </submittedName>
</protein>
<dbReference type="SMART" id="SM00871">
    <property type="entry name" value="AraC_E_bind"/>
    <property type="match status" value="1"/>
</dbReference>